<feature type="domain" description="N-acetyltransferase" evidence="2">
    <location>
        <begin position="3"/>
        <end position="170"/>
    </location>
</feature>
<evidence type="ECO:0000313" key="3">
    <source>
        <dbReference type="EMBL" id="GGA30158.1"/>
    </source>
</evidence>
<proteinExistence type="predicted"/>
<dbReference type="SUPFAM" id="SSF55729">
    <property type="entry name" value="Acyl-CoA N-acyltransferases (Nat)"/>
    <property type="match status" value="1"/>
</dbReference>
<dbReference type="InterPro" id="IPR016181">
    <property type="entry name" value="Acyl_CoA_acyltransferase"/>
</dbReference>
<evidence type="ECO:0000313" key="4">
    <source>
        <dbReference type="Proteomes" id="UP000609323"/>
    </source>
</evidence>
<dbReference type="InterPro" id="IPR000182">
    <property type="entry name" value="GNAT_dom"/>
</dbReference>
<keyword evidence="1" id="KW-0808">Transferase</keyword>
<evidence type="ECO:0000256" key="1">
    <source>
        <dbReference type="ARBA" id="ARBA00022679"/>
    </source>
</evidence>
<dbReference type="InterPro" id="IPR050769">
    <property type="entry name" value="NAT_camello-type"/>
</dbReference>
<name>A0ABQ1FUL0_9BACL</name>
<dbReference type="EMBL" id="BMHF01000003">
    <property type="protein sequence ID" value="GGA30158.1"/>
    <property type="molecule type" value="Genomic_DNA"/>
</dbReference>
<dbReference type="Pfam" id="PF00583">
    <property type="entry name" value="Acetyltransf_1"/>
    <property type="match status" value="1"/>
</dbReference>
<protein>
    <submittedName>
        <fullName evidence="3">N-acetyltransferase</fullName>
    </submittedName>
</protein>
<comment type="caution">
    <text evidence="3">The sequence shown here is derived from an EMBL/GenBank/DDBJ whole genome shotgun (WGS) entry which is preliminary data.</text>
</comment>
<gene>
    <name evidence="3" type="ORF">GCM10010917_14090</name>
</gene>
<dbReference type="RefSeq" id="WP_094092829.1">
    <property type="nucleotide sequence ID" value="NZ_BMHF01000003.1"/>
</dbReference>
<keyword evidence="4" id="KW-1185">Reference proteome</keyword>
<evidence type="ECO:0000259" key="2">
    <source>
        <dbReference type="PROSITE" id="PS51186"/>
    </source>
</evidence>
<reference evidence="4" key="1">
    <citation type="journal article" date="2019" name="Int. J. Syst. Evol. Microbiol.">
        <title>The Global Catalogue of Microorganisms (GCM) 10K type strain sequencing project: providing services to taxonomists for standard genome sequencing and annotation.</title>
        <authorList>
            <consortium name="The Broad Institute Genomics Platform"/>
            <consortium name="The Broad Institute Genome Sequencing Center for Infectious Disease"/>
            <person name="Wu L."/>
            <person name="Ma J."/>
        </authorList>
    </citation>
    <scope>NUCLEOTIDE SEQUENCE [LARGE SCALE GENOMIC DNA]</scope>
    <source>
        <strain evidence="4">CGMCC 1.15044</strain>
    </source>
</reference>
<dbReference type="PANTHER" id="PTHR13947:SF37">
    <property type="entry name" value="LD18367P"/>
    <property type="match status" value="1"/>
</dbReference>
<dbReference type="PANTHER" id="PTHR13947">
    <property type="entry name" value="GNAT FAMILY N-ACETYLTRANSFERASE"/>
    <property type="match status" value="1"/>
</dbReference>
<dbReference type="Proteomes" id="UP000609323">
    <property type="component" value="Unassembled WGS sequence"/>
</dbReference>
<accession>A0ABQ1FUL0</accession>
<organism evidence="3 4">
    <name type="scientific">Paenibacillus physcomitrellae</name>
    <dbReference type="NCBI Taxonomy" id="1619311"/>
    <lineage>
        <taxon>Bacteria</taxon>
        <taxon>Bacillati</taxon>
        <taxon>Bacillota</taxon>
        <taxon>Bacilli</taxon>
        <taxon>Bacillales</taxon>
        <taxon>Paenibacillaceae</taxon>
        <taxon>Paenibacillus</taxon>
    </lineage>
</organism>
<sequence length="170" mass="19150">MNIDILKANPDHLQPLMSMIGRVVRVMNEGGNEQWGEDYPTEDIIAGDLERGTMCIAATEDGQVLGMMVLDDNQDEQYANIDWQQKQGPNLIMHRLAVDPNAQGRGIASRLIAFAEQYAQDNGYKSVRLDTYAKNITAQGLYLKLGYEVRGKINYPAREADFPVFEKVLR</sequence>
<dbReference type="CDD" id="cd04301">
    <property type="entry name" value="NAT_SF"/>
    <property type="match status" value="1"/>
</dbReference>
<dbReference type="Gene3D" id="3.40.630.30">
    <property type="match status" value="1"/>
</dbReference>
<dbReference type="PROSITE" id="PS51186">
    <property type="entry name" value="GNAT"/>
    <property type="match status" value="1"/>
</dbReference>